<dbReference type="Pfam" id="PF07331">
    <property type="entry name" value="TctB"/>
    <property type="match status" value="1"/>
</dbReference>
<protein>
    <submittedName>
        <fullName evidence="3">Transporter</fullName>
    </submittedName>
</protein>
<dbReference type="AlphaFoldDB" id="A0A1E4R3M7"/>
<dbReference type="Proteomes" id="UP000094784">
    <property type="component" value="Unassembled WGS sequence"/>
</dbReference>
<name>A0A1E4R3M7_9BACI</name>
<feature type="transmembrane region" description="Helical" evidence="1">
    <location>
        <begin position="126"/>
        <end position="144"/>
    </location>
</feature>
<sequence length="158" mass="17473">MNYTFDKTFSIILLAVSILFIFQATQISDSAYGSTVGPKIFPLGLGIILGLLSLQLFYESWKNAVRERITGGPTAPSKTSSTELKKFLLIFGSAIAYVFFLEKIGYVITTFLFLCISFQTMERAKLIYSIIIAAGFSFGVYYLFTSLLGGSLPSFPTF</sequence>
<dbReference type="RefSeq" id="WP_069480238.1">
    <property type="nucleotide sequence ID" value="NZ_KV766182.1"/>
</dbReference>
<comment type="caution">
    <text evidence="3">The sequence shown here is derived from an EMBL/GenBank/DDBJ whole genome shotgun (WGS) entry which is preliminary data.</text>
</comment>
<keyword evidence="1" id="KW-1133">Transmembrane helix</keyword>
<evidence type="ECO:0000313" key="4">
    <source>
        <dbReference type="Proteomes" id="UP000094784"/>
    </source>
</evidence>
<dbReference type="OrthoDB" id="1683098at2"/>
<keyword evidence="1" id="KW-0812">Transmembrane</keyword>
<evidence type="ECO:0000313" key="3">
    <source>
        <dbReference type="EMBL" id="ODV55049.1"/>
    </source>
</evidence>
<dbReference type="InterPro" id="IPR009936">
    <property type="entry name" value="DUF1468"/>
</dbReference>
<keyword evidence="1" id="KW-0472">Membrane</keyword>
<evidence type="ECO:0000256" key="1">
    <source>
        <dbReference type="SAM" id="Phobius"/>
    </source>
</evidence>
<organism evidence="3 4">
    <name type="scientific">Lysinibacillus fusiformis</name>
    <dbReference type="NCBI Taxonomy" id="28031"/>
    <lineage>
        <taxon>Bacteria</taxon>
        <taxon>Bacillati</taxon>
        <taxon>Bacillota</taxon>
        <taxon>Bacilli</taxon>
        <taxon>Bacillales</taxon>
        <taxon>Bacillaceae</taxon>
        <taxon>Lysinibacillus</taxon>
    </lineage>
</organism>
<dbReference type="EMBL" id="MECQ01000001">
    <property type="protein sequence ID" value="ODV55049.1"/>
    <property type="molecule type" value="Genomic_DNA"/>
</dbReference>
<accession>A0A1E4R3M7</accession>
<proteinExistence type="predicted"/>
<evidence type="ECO:0000259" key="2">
    <source>
        <dbReference type="Pfam" id="PF07331"/>
    </source>
</evidence>
<feature type="transmembrane region" description="Helical" evidence="1">
    <location>
        <begin position="87"/>
        <end position="114"/>
    </location>
</feature>
<reference evidence="3 4" key="1">
    <citation type="submission" date="2016-09" db="EMBL/GenBank/DDBJ databases">
        <title>Draft genome sequence of the soil isolate, Lysinibacillus fusiformis M5, a potential hypoxanthine producer.</title>
        <authorList>
            <person name="Gallegos-Monterrosa R."/>
            <person name="Maroti G."/>
            <person name="Balint B."/>
            <person name="Kovacs A.T."/>
        </authorList>
    </citation>
    <scope>NUCLEOTIDE SEQUENCE [LARGE SCALE GENOMIC DNA]</scope>
    <source>
        <strain evidence="3 4">M5</strain>
    </source>
</reference>
<feature type="domain" description="DUF1468" evidence="2">
    <location>
        <begin position="9"/>
        <end position="153"/>
    </location>
</feature>
<gene>
    <name evidence="3" type="ORF">BG258_03650</name>
</gene>